<reference evidence="3 4" key="1">
    <citation type="journal article" date="2007" name="Genome Res.">
        <title>Genome characteristics of facultatively symbiotic Frankia sp. strains reflect host range and host plant biogeography.</title>
        <authorList>
            <person name="Normand P."/>
            <person name="Lapierre P."/>
            <person name="Tisa L.S."/>
            <person name="Gogarten J.P."/>
            <person name="Alloisio N."/>
            <person name="Bagnarol E."/>
            <person name="Bassi C.A."/>
            <person name="Berry A.M."/>
            <person name="Bickhart D.M."/>
            <person name="Choisne N."/>
            <person name="Couloux A."/>
            <person name="Cournoyer B."/>
            <person name="Cruveiller S."/>
            <person name="Daubin V."/>
            <person name="Demange N."/>
            <person name="Francino M.P."/>
            <person name="Goltsman E."/>
            <person name="Huang Y."/>
            <person name="Kopp O.R."/>
            <person name="Labarre L."/>
            <person name="Lapidus A."/>
            <person name="Lavire C."/>
            <person name="Marechal J."/>
            <person name="Martinez M."/>
            <person name="Mastronunzio J.E."/>
            <person name="Mullin B.C."/>
            <person name="Niemann J."/>
            <person name="Pujic P."/>
            <person name="Rawnsley T."/>
            <person name="Rouy Z."/>
            <person name="Schenowitz C."/>
            <person name="Sellstedt A."/>
            <person name="Tavares F."/>
            <person name="Tomkins J.P."/>
            <person name="Vallenet D."/>
            <person name="Valverde C."/>
            <person name="Wall L.G."/>
            <person name="Wang Y."/>
            <person name="Medigue C."/>
            <person name="Benson D.R."/>
        </authorList>
    </citation>
    <scope>NUCLEOTIDE SEQUENCE [LARGE SCALE GENOMIC DNA]</scope>
    <source>
        <strain evidence="4">DSM 45986 / CECT 9034 / ACN14a</strain>
    </source>
</reference>
<feature type="region of interest" description="Disordered" evidence="1">
    <location>
        <begin position="180"/>
        <end position="212"/>
    </location>
</feature>
<dbReference type="SUPFAM" id="SSF69572">
    <property type="entry name" value="Activating enzymes of the ubiquitin-like proteins"/>
    <property type="match status" value="1"/>
</dbReference>
<dbReference type="RefSeq" id="WP_011607085.1">
    <property type="nucleotide sequence ID" value="NC_008278.1"/>
</dbReference>
<dbReference type="AlphaFoldDB" id="Q0RD17"/>
<dbReference type="InterPro" id="IPR035985">
    <property type="entry name" value="Ubiquitin-activating_enz"/>
</dbReference>
<dbReference type="Gene3D" id="3.40.50.720">
    <property type="entry name" value="NAD(P)-binding Rossmann-like Domain"/>
    <property type="match status" value="2"/>
</dbReference>
<dbReference type="KEGG" id="fal:FRAAL6033"/>
<dbReference type="eggNOG" id="COG0476">
    <property type="taxonomic scope" value="Bacteria"/>
</dbReference>
<keyword evidence="4" id="KW-1185">Reference proteome</keyword>
<dbReference type="InterPro" id="IPR000594">
    <property type="entry name" value="ThiF_NAD_FAD-bd"/>
</dbReference>
<evidence type="ECO:0000313" key="4">
    <source>
        <dbReference type="Proteomes" id="UP000000657"/>
    </source>
</evidence>
<dbReference type="Proteomes" id="UP000000657">
    <property type="component" value="Chromosome"/>
</dbReference>
<name>Q0RD17_FRAAA</name>
<evidence type="ECO:0000313" key="3">
    <source>
        <dbReference type="EMBL" id="CAJ64657.1"/>
    </source>
</evidence>
<accession>Q0RD17</accession>
<sequence>MRPILKPGLRRLWHNSSTLQLGIDPARAVLVTDLGPPHAALLEALDGRRTLQQLRHDGGAAARDLLDLLGRAGLLDDAAPPPGAAPLPPAERDRLLPDLAALSVRSVDPARPRRVLAARRAARVLVRGAGRVGAQISTLLAAAGIGRVVVDDAAVTTAADVSPGGLRLEDIGRPRALAAGTAMTRVRRQADRRPGLGPAGSTPLPPSGHAEGPGVDGFEADLIVLAPVGPPTVAPGACLDLERRGTAHLLAGVRETTGIVGPLVVPAATACLHCQHLHRHARDPVWPMLAMQLVRPRTAGHDPCEITLASLVAAIAAMQALAFLDLAVPPSPDPGPRVHQSDNPDLLHAIASTKDEMFDTPDSSLKIFPVTADGALELALPDWRIRRRSWPVHPNCPCRTARSMVGRADGDA</sequence>
<dbReference type="HOGENOM" id="CLU_042635_0_0_11"/>
<protein>
    <submittedName>
        <fullName evidence="3">Molybdopterin biosynthesis MoeB protein</fullName>
    </submittedName>
</protein>
<proteinExistence type="predicted"/>
<dbReference type="STRING" id="326424.FRAAL6033"/>
<feature type="domain" description="THIF-type NAD/FAD binding fold" evidence="2">
    <location>
        <begin position="120"/>
        <end position="187"/>
    </location>
</feature>
<organism evidence="3 4">
    <name type="scientific">Frankia alni (strain DSM 45986 / CECT 9034 / ACN14a)</name>
    <dbReference type="NCBI Taxonomy" id="326424"/>
    <lineage>
        <taxon>Bacteria</taxon>
        <taxon>Bacillati</taxon>
        <taxon>Actinomycetota</taxon>
        <taxon>Actinomycetes</taxon>
        <taxon>Frankiales</taxon>
        <taxon>Frankiaceae</taxon>
        <taxon>Frankia</taxon>
    </lineage>
</organism>
<evidence type="ECO:0000256" key="1">
    <source>
        <dbReference type="SAM" id="MobiDB-lite"/>
    </source>
</evidence>
<dbReference type="EMBL" id="CT573213">
    <property type="protein sequence ID" value="CAJ64657.1"/>
    <property type="molecule type" value="Genomic_DNA"/>
</dbReference>
<dbReference type="Pfam" id="PF00899">
    <property type="entry name" value="ThiF"/>
    <property type="match status" value="1"/>
</dbReference>
<dbReference type="OrthoDB" id="4426339at2"/>
<dbReference type="GO" id="GO:0008641">
    <property type="term" value="F:ubiquitin-like modifier activating enzyme activity"/>
    <property type="evidence" value="ECO:0007669"/>
    <property type="project" value="InterPro"/>
</dbReference>
<gene>
    <name evidence="3" type="ordered locus">FRAAL6033</name>
</gene>
<evidence type="ECO:0000259" key="2">
    <source>
        <dbReference type="Pfam" id="PF00899"/>
    </source>
</evidence>